<dbReference type="OrthoDB" id="2289918at2759"/>
<keyword evidence="4" id="KW-1185">Reference proteome</keyword>
<dbReference type="AlphaFoldDB" id="A0A9P7GR66"/>
<evidence type="ECO:0000313" key="3">
    <source>
        <dbReference type="EMBL" id="KAG5653885.1"/>
    </source>
</evidence>
<reference evidence="3" key="2">
    <citation type="submission" date="2021-10" db="EMBL/GenBank/DDBJ databases">
        <title>Phylogenomics reveals ancestral predisposition of the termite-cultivated fungus Termitomyces towards a domesticated lifestyle.</title>
        <authorList>
            <person name="Auxier B."/>
            <person name="Grum-Grzhimaylo A."/>
            <person name="Cardenas M.E."/>
            <person name="Lodge J.D."/>
            <person name="Laessoe T."/>
            <person name="Pedersen O."/>
            <person name="Smith M.E."/>
            <person name="Kuyper T.W."/>
            <person name="Franco-Molano E.A."/>
            <person name="Baroni T.J."/>
            <person name="Aanen D.K."/>
        </authorList>
    </citation>
    <scope>NUCLEOTIDE SEQUENCE</scope>
    <source>
        <strain evidence="3">D49</strain>
    </source>
</reference>
<evidence type="ECO:0000256" key="1">
    <source>
        <dbReference type="SAM" id="MobiDB-lite"/>
    </source>
</evidence>
<dbReference type="EMBL" id="JABCKI010000029">
    <property type="protein sequence ID" value="KAG5653885.1"/>
    <property type="molecule type" value="Genomic_DNA"/>
</dbReference>
<feature type="region of interest" description="Disordered" evidence="1">
    <location>
        <begin position="1"/>
        <end position="39"/>
    </location>
</feature>
<dbReference type="InterPro" id="IPR028020">
    <property type="entry name" value="ASX_DEUBAD_dom"/>
</dbReference>
<organism evidence="3 4">
    <name type="scientific">Sphagnurus paluster</name>
    <dbReference type="NCBI Taxonomy" id="117069"/>
    <lineage>
        <taxon>Eukaryota</taxon>
        <taxon>Fungi</taxon>
        <taxon>Dikarya</taxon>
        <taxon>Basidiomycota</taxon>
        <taxon>Agaricomycotina</taxon>
        <taxon>Agaricomycetes</taxon>
        <taxon>Agaricomycetidae</taxon>
        <taxon>Agaricales</taxon>
        <taxon>Tricholomatineae</taxon>
        <taxon>Lyophyllaceae</taxon>
        <taxon>Sphagnurus</taxon>
    </lineage>
</organism>
<dbReference type="Proteomes" id="UP000717328">
    <property type="component" value="Unassembled WGS sequence"/>
</dbReference>
<sequence>MDRPRRSTRQPAKFLDATRSSPPPASSPIRPKRKSQDVDPVNQLHMLLTSPKSILTSIDISDLINAASWDMLSPDSKAMLKALLPPTAFLGFREMIGQDHPSAAEAESDVMAIDAMGEVDTSLFTDPHFLAAAHTLQDHIYSDWMSDAHALKVKRFEEGVRDGTMAAAWKDEVWERNNAAPVAAVMSTSESGARAGDAAEVKLVTLAKSGVLRVGDLIVLKRNFQNLNLVVEKDAIIQSIHPKTHALTVLFEPGPAVHLPQHLLSPYPGEASAPTQVASITSPTQLETALLDNDGRVERARRPNGNAWKCMTVWRWRGEPPDTPGDGDGRWGRESHATLFYLRGTYFHER</sequence>
<dbReference type="Pfam" id="PF13919">
    <property type="entry name" value="ASXH"/>
    <property type="match status" value="1"/>
</dbReference>
<proteinExistence type="predicted"/>
<accession>A0A9P7GR66</accession>
<reference evidence="3" key="1">
    <citation type="submission" date="2021-02" db="EMBL/GenBank/DDBJ databases">
        <authorList>
            <person name="Nieuwenhuis M."/>
            <person name="Van De Peppel L.J.J."/>
        </authorList>
    </citation>
    <scope>NUCLEOTIDE SEQUENCE</scope>
    <source>
        <strain evidence="3">D49</strain>
    </source>
</reference>
<comment type="caution">
    <text evidence="3">The sequence shown here is derived from an EMBL/GenBank/DDBJ whole genome shotgun (WGS) entry which is preliminary data.</text>
</comment>
<evidence type="ECO:0000259" key="2">
    <source>
        <dbReference type="Pfam" id="PF13919"/>
    </source>
</evidence>
<gene>
    <name evidence="3" type="ORF">H0H81_009707</name>
</gene>
<protein>
    <recommendedName>
        <fullName evidence="2">ASX DEUBAD domain-containing protein</fullName>
    </recommendedName>
</protein>
<evidence type="ECO:0000313" key="4">
    <source>
        <dbReference type="Proteomes" id="UP000717328"/>
    </source>
</evidence>
<name>A0A9P7GR66_9AGAR</name>
<feature type="domain" description="ASX DEUBAD" evidence="2">
    <location>
        <begin position="34"/>
        <end position="177"/>
    </location>
</feature>